<evidence type="ECO:0000256" key="2">
    <source>
        <dbReference type="ARBA" id="ARBA00023203"/>
    </source>
</evidence>
<dbReference type="GeneID" id="8862115"/>
<feature type="compositionally biased region" description="Acidic residues" evidence="4">
    <location>
        <begin position="331"/>
        <end position="340"/>
    </location>
</feature>
<dbReference type="KEGG" id="ngr:NAEGRDRAFT_78517"/>
<dbReference type="SUPFAM" id="SSF50729">
    <property type="entry name" value="PH domain-like"/>
    <property type="match status" value="1"/>
</dbReference>
<dbReference type="SUPFAM" id="SSF47576">
    <property type="entry name" value="Calponin-homology domain, CH-domain"/>
    <property type="match status" value="1"/>
</dbReference>
<evidence type="ECO:0000313" key="8">
    <source>
        <dbReference type="Proteomes" id="UP000006671"/>
    </source>
</evidence>
<feature type="coiled-coil region" evidence="3">
    <location>
        <begin position="472"/>
        <end position="614"/>
    </location>
</feature>
<dbReference type="OMA" id="WIKWIYE"/>
<dbReference type="VEuPathDB" id="AmoebaDB:NAEGRDRAFT_78517"/>
<feature type="region of interest" description="Disordered" evidence="4">
    <location>
        <begin position="98"/>
        <end position="119"/>
    </location>
</feature>
<dbReference type="Gene3D" id="1.10.418.10">
    <property type="entry name" value="Calponin-like domain"/>
    <property type="match status" value="2"/>
</dbReference>
<dbReference type="CDD" id="cd00821">
    <property type="entry name" value="PH"/>
    <property type="match status" value="1"/>
</dbReference>
<evidence type="ECO:0000256" key="3">
    <source>
        <dbReference type="SAM" id="Coils"/>
    </source>
</evidence>
<organism evidence="8">
    <name type="scientific">Naegleria gruberi</name>
    <name type="common">Amoeba</name>
    <dbReference type="NCBI Taxonomy" id="5762"/>
    <lineage>
        <taxon>Eukaryota</taxon>
        <taxon>Discoba</taxon>
        <taxon>Heterolobosea</taxon>
        <taxon>Tetramitia</taxon>
        <taxon>Eutetramitia</taxon>
        <taxon>Vahlkampfiidae</taxon>
        <taxon>Naegleria</taxon>
    </lineage>
</organism>
<evidence type="ECO:0000259" key="6">
    <source>
        <dbReference type="PROSITE" id="PS50021"/>
    </source>
</evidence>
<dbReference type="GO" id="GO:0051015">
    <property type="term" value="F:actin filament binding"/>
    <property type="evidence" value="ECO:0007669"/>
    <property type="project" value="InterPro"/>
</dbReference>
<evidence type="ECO:0000313" key="7">
    <source>
        <dbReference type="EMBL" id="EFC48487.1"/>
    </source>
</evidence>
<keyword evidence="8" id="KW-1185">Reference proteome</keyword>
<accession>D2V4B7</accession>
<dbReference type="OrthoDB" id="431378at2759"/>
<name>D2V4B7_NAEGR</name>
<keyword evidence="2" id="KW-0009">Actin-binding</keyword>
<dbReference type="InterPro" id="IPR001849">
    <property type="entry name" value="PH_domain"/>
</dbReference>
<dbReference type="InParanoid" id="D2V4B7"/>
<dbReference type="Pfam" id="PF00307">
    <property type="entry name" value="CH"/>
    <property type="match status" value="2"/>
</dbReference>
<dbReference type="PROSITE" id="PS50003">
    <property type="entry name" value="PH_DOMAIN"/>
    <property type="match status" value="1"/>
</dbReference>
<dbReference type="eggNOG" id="KOG0046">
    <property type="taxonomic scope" value="Eukaryota"/>
</dbReference>
<dbReference type="PROSITE" id="PS50021">
    <property type="entry name" value="CH"/>
    <property type="match status" value="2"/>
</dbReference>
<feature type="domain" description="PH" evidence="5">
    <location>
        <begin position="648"/>
        <end position="743"/>
    </location>
</feature>
<keyword evidence="1" id="KW-0677">Repeat</keyword>
<dbReference type="STRING" id="5762.D2V4B7"/>
<dbReference type="SMART" id="SM00033">
    <property type="entry name" value="CH"/>
    <property type="match status" value="2"/>
</dbReference>
<dbReference type="PANTHER" id="PTHR19961">
    <property type="entry name" value="FIMBRIN/PLASTIN"/>
    <property type="match status" value="1"/>
</dbReference>
<proteinExistence type="predicted"/>
<feature type="domain" description="Calponin-homology (CH)" evidence="6">
    <location>
        <begin position="272"/>
        <end position="410"/>
    </location>
</feature>
<dbReference type="GO" id="GO:0005737">
    <property type="term" value="C:cytoplasm"/>
    <property type="evidence" value="ECO:0007669"/>
    <property type="project" value="TreeGrafter"/>
</dbReference>
<feature type="domain" description="Calponin-homology (CH)" evidence="6">
    <location>
        <begin position="118"/>
        <end position="244"/>
    </location>
</feature>
<dbReference type="InterPro" id="IPR039959">
    <property type="entry name" value="Fimbrin/Plastin"/>
</dbReference>
<evidence type="ECO:0000256" key="4">
    <source>
        <dbReference type="SAM" id="MobiDB-lite"/>
    </source>
</evidence>
<reference evidence="7 8" key="1">
    <citation type="journal article" date="2010" name="Cell">
        <title>The genome of Naegleria gruberi illuminates early eukaryotic versatility.</title>
        <authorList>
            <person name="Fritz-Laylin L.K."/>
            <person name="Prochnik S.E."/>
            <person name="Ginger M.L."/>
            <person name="Dacks J.B."/>
            <person name="Carpenter M.L."/>
            <person name="Field M.C."/>
            <person name="Kuo A."/>
            <person name="Paredez A."/>
            <person name="Chapman J."/>
            <person name="Pham J."/>
            <person name="Shu S."/>
            <person name="Neupane R."/>
            <person name="Cipriano M."/>
            <person name="Mancuso J."/>
            <person name="Tu H."/>
            <person name="Salamov A."/>
            <person name="Lindquist E."/>
            <person name="Shapiro H."/>
            <person name="Lucas S."/>
            <person name="Grigoriev I.V."/>
            <person name="Cande W.Z."/>
            <person name="Fulton C."/>
            <person name="Rokhsar D.S."/>
            <person name="Dawson S.C."/>
        </authorList>
    </citation>
    <scope>NUCLEOTIDE SEQUENCE [LARGE SCALE GENOMIC DNA]</scope>
    <source>
        <strain evidence="7 8">NEG-M</strain>
    </source>
</reference>
<dbReference type="GO" id="GO:0005884">
    <property type="term" value="C:actin filament"/>
    <property type="evidence" value="ECO:0007669"/>
    <property type="project" value="TreeGrafter"/>
</dbReference>
<feature type="region of interest" description="Disordered" evidence="4">
    <location>
        <begin position="327"/>
        <end position="348"/>
    </location>
</feature>
<sequence length="749" mass="86913">MCAFYRIAFQLNLFTEMINGSPNHLINGGHRPRQSVIKSHTAHGSTMTITRSEKRCFIRYVNTVMSQAIQKFTEEKNKMIENGSWNFITSTLQQQAEERNGENGEILSPRSGGAGGGGRRQRNVLANLGDLAVIEYWKPLEVVGAEELEQNVEIFDRLQDGLVFLHLIEKIQSGLIDWNKVNKRSIIAPLDEISKFQKIENQAIVIDLSGSVGCQIVGIGPSELAEKSPQPLLALLWQLIRQDVTKRLNVMHSLRLIALKEEHESVVDFMKLPAQQLLTRFVNYNLKQTKSKKVVVNFSEDWKDGEAFCYLIKNIVDINNRFNGKRVSSNGEDDDEDEAKENDSQKQFTDEQIEEILAIEDKEERSKRIIATVNELGLNPNMVHIEAEDIHTGVNTLIMTMVSSLFNATNLNGLQSDLTEDAEKMTQLRREILDNFLIMMKDDMPEINKPEMKVFLELVKKLSDVNIKEIEEKIVEQKVHKYKVEARKLKKQAYVQYNLSEQYKRRIEELEKIIADQKVTIQEKEKIIADKNEIISEKDKKNQEQADRIKELEEELRRVNDSRKDDLKVLGAEDFLNSENITAEEIRKKTSQKIEELVKRVKVLKETLIQTRKDLNYGMTLSSADAETKLAEFRFGQLTAERLTTEFKPTFVGMVEKRGRLKKNWKKRYFILLNNYIFYFTKEKGGALKGFLRIEECEIDREEEENKKGFVFHIKTMGRVLSCRTESYEVREEWIKWIYENSRIILQNE</sequence>
<dbReference type="Proteomes" id="UP000006671">
    <property type="component" value="Unassembled WGS sequence"/>
</dbReference>
<dbReference type="InterPro" id="IPR036872">
    <property type="entry name" value="CH_dom_sf"/>
</dbReference>
<protein>
    <submittedName>
        <fullName evidence="7">Fimbrin</fullName>
    </submittedName>
</protein>
<dbReference type="RefSeq" id="XP_002681231.1">
    <property type="nucleotide sequence ID" value="XM_002681185.1"/>
</dbReference>
<dbReference type="InterPro" id="IPR001715">
    <property type="entry name" value="CH_dom"/>
</dbReference>
<dbReference type="PANTHER" id="PTHR19961:SF18">
    <property type="entry name" value="FI19014P1"/>
    <property type="match status" value="1"/>
</dbReference>
<evidence type="ECO:0000256" key="1">
    <source>
        <dbReference type="ARBA" id="ARBA00022737"/>
    </source>
</evidence>
<gene>
    <name evidence="7" type="ORF">NAEGRDRAFT_78517</name>
</gene>
<dbReference type="CDD" id="cd21218">
    <property type="entry name" value="CH_PLS_FIM_rpt2"/>
    <property type="match status" value="1"/>
</dbReference>
<evidence type="ECO:0000259" key="5">
    <source>
        <dbReference type="PROSITE" id="PS50003"/>
    </source>
</evidence>
<dbReference type="GO" id="GO:0051639">
    <property type="term" value="P:actin filament network formation"/>
    <property type="evidence" value="ECO:0007669"/>
    <property type="project" value="TreeGrafter"/>
</dbReference>
<dbReference type="EMBL" id="GG738851">
    <property type="protein sequence ID" value="EFC48487.1"/>
    <property type="molecule type" value="Genomic_DNA"/>
</dbReference>
<dbReference type="Pfam" id="PF00169">
    <property type="entry name" value="PH"/>
    <property type="match status" value="1"/>
</dbReference>
<dbReference type="SMART" id="SM00233">
    <property type="entry name" value="PH"/>
    <property type="match status" value="1"/>
</dbReference>
<dbReference type="InterPro" id="IPR011993">
    <property type="entry name" value="PH-like_dom_sf"/>
</dbReference>
<dbReference type="GO" id="GO:0032432">
    <property type="term" value="C:actin filament bundle"/>
    <property type="evidence" value="ECO:0007669"/>
    <property type="project" value="TreeGrafter"/>
</dbReference>
<dbReference type="Gene3D" id="2.30.29.30">
    <property type="entry name" value="Pleckstrin-homology domain (PH domain)/Phosphotyrosine-binding domain (PTB)"/>
    <property type="match status" value="1"/>
</dbReference>
<dbReference type="GO" id="GO:0051017">
    <property type="term" value="P:actin filament bundle assembly"/>
    <property type="evidence" value="ECO:0007669"/>
    <property type="project" value="InterPro"/>
</dbReference>
<dbReference type="AlphaFoldDB" id="D2V4B7"/>
<keyword evidence="3" id="KW-0175">Coiled coil</keyword>